<evidence type="ECO:0000256" key="7">
    <source>
        <dbReference type="ARBA" id="ARBA00023163"/>
    </source>
</evidence>
<keyword evidence="6" id="KW-0175">Coiled coil</keyword>
<dbReference type="RefSeq" id="XP_064765614.1">
    <property type="nucleotide sequence ID" value="XM_064913741.1"/>
</dbReference>
<organism evidence="11 12">
    <name type="scientific">Myxozyma melibiosi</name>
    <dbReference type="NCBI Taxonomy" id="54550"/>
    <lineage>
        <taxon>Eukaryota</taxon>
        <taxon>Fungi</taxon>
        <taxon>Dikarya</taxon>
        <taxon>Ascomycota</taxon>
        <taxon>Saccharomycotina</taxon>
        <taxon>Lipomycetes</taxon>
        <taxon>Lipomycetales</taxon>
        <taxon>Lipomycetaceae</taxon>
        <taxon>Myxozyma</taxon>
    </lineage>
</organism>
<dbReference type="Proteomes" id="UP001498771">
    <property type="component" value="Unassembled WGS sequence"/>
</dbReference>
<comment type="caution">
    <text evidence="11">The sequence shown here is derived from an EMBL/GenBank/DDBJ whole genome shotgun (WGS) entry which is preliminary data.</text>
</comment>
<keyword evidence="5 9" id="KW-0805">Transcription regulation</keyword>
<evidence type="ECO:0000256" key="9">
    <source>
        <dbReference type="RuleBase" id="RU368022"/>
    </source>
</evidence>
<evidence type="ECO:0000313" key="12">
    <source>
        <dbReference type="Proteomes" id="UP001498771"/>
    </source>
</evidence>
<dbReference type="EMBL" id="JBBJBU010000016">
    <property type="protein sequence ID" value="KAK7202581.1"/>
    <property type="molecule type" value="Genomic_DNA"/>
</dbReference>
<comment type="subcellular location">
    <subcellularLocation>
        <location evidence="1 9">Nucleus</location>
    </subcellularLocation>
</comment>
<comment type="subunit">
    <text evidence="9">Component of the NuA4 histone acetyltransferase complex.</text>
</comment>
<evidence type="ECO:0000256" key="2">
    <source>
        <dbReference type="ARBA" id="ARBA00010916"/>
    </source>
</evidence>
<feature type="region of interest" description="Disordered" evidence="10">
    <location>
        <begin position="1"/>
        <end position="26"/>
    </location>
</feature>
<feature type="region of interest" description="Disordered" evidence="10">
    <location>
        <begin position="126"/>
        <end position="190"/>
    </location>
</feature>
<keyword evidence="8 9" id="KW-0539">Nucleus</keyword>
<keyword evidence="9" id="KW-0234">DNA repair</keyword>
<dbReference type="Pfam" id="PF09340">
    <property type="entry name" value="NuA4"/>
    <property type="match status" value="1"/>
</dbReference>
<protein>
    <recommendedName>
        <fullName evidence="3 9">Chromatin modification-related protein EAF6</fullName>
    </recommendedName>
</protein>
<evidence type="ECO:0000313" key="11">
    <source>
        <dbReference type="EMBL" id="KAK7202581.1"/>
    </source>
</evidence>
<reference evidence="11 12" key="1">
    <citation type="submission" date="2024-03" db="EMBL/GenBank/DDBJ databases">
        <title>Genome-scale model development and genomic sequencing of the oleaginous clade Lipomyces.</title>
        <authorList>
            <consortium name="Lawrence Berkeley National Laboratory"/>
            <person name="Czajka J.J."/>
            <person name="Han Y."/>
            <person name="Kim J."/>
            <person name="Mondo S.J."/>
            <person name="Hofstad B.A."/>
            <person name="Robles A."/>
            <person name="Haridas S."/>
            <person name="Riley R."/>
            <person name="LaButti K."/>
            <person name="Pangilinan J."/>
            <person name="Andreopoulos W."/>
            <person name="Lipzen A."/>
            <person name="Yan J."/>
            <person name="Wang M."/>
            <person name="Ng V."/>
            <person name="Grigoriev I.V."/>
            <person name="Spatafora J.W."/>
            <person name="Magnuson J.K."/>
            <person name="Baker S.E."/>
            <person name="Pomraning K.R."/>
        </authorList>
    </citation>
    <scope>NUCLEOTIDE SEQUENCE [LARGE SCALE GENOMIC DNA]</scope>
    <source>
        <strain evidence="11 12">Phaff 52-87</strain>
    </source>
</reference>
<gene>
    <name evidence="11" type="ORF">BZA70DRAFT_285429</name>
</gene>
<keyword evidence="4 9" id="KW-0156">Chromatin regulator</keyword>
<evidence type="ECO:0000256" key="10">
    <source>
        <dbReference type="SAM" id="MobiDB-lite"/>
    </source>
</evidence>
<name>A0ABR1EY96_9ASCO</name>
<feature type="compositionally biased region" description="Basic and acidic residues" evidence="10">
    <location>
        <begin position="126"/>
        <end position="136"/>
    </location>
</feature>
<evidence type="ECO:0000256" key="1">
    <source>
        <dbReference type="ARBA" id="ARBA00004123"/>
    </source>
</evidence>
<proteinExistence type="inferred from homology"/>
<dbReference type="PANTHER" id="PTHR13476">
    <property type="entry name" value="CHROMATIN MODIFICATION-RELATED PROTEIN MEAF6"/>
    <property type="match status" value="1"/>
</dbReference>
<evidence type="ECO:0000256" key="3">
    <source>
        <dbReference type="ARBA" id="ARBA00018504"/>
    </source>
</evidence>
<comment type="similarity">
    <text evidence="2 9">Belongs to the EAF6 family.</text>
</comment>
<dbReference type="GeneID" id="90039253"/>
<dbReference type="InterPro" id="IPR015418">
    <property type="entry name" value="Eaf6"/>
</dbReference>
<keyword evidence="9" id="KW-0227">DNA damage</keyword>
<comment type="function">
    <text evidence="9">Component of the NuA4 histone acetyltransferase complex which is involved in transcriptional activation of selected genes principally by acetylation of nucleosomal histone H4 and H2A. The NuA4 complex is also involved in DNA repair.</text>
</comment>
<sequence length="190" mass="21221">MPDPSHLPSAEMQSQQQSQPQQPPQIDKAELALYERLKKEHRDMMTKKRILEKNVSIIEDQIFKFEGAYLEDTPNGNIIKGFDNYLKAGSSSSLHGGSNALKRRATYTDSDRLFSLSSCTYTKSLQKEAEVHEDSGTGRQNSVPPAASTSKQPNKKKKRKKDDHSSSDSDDSPAVSTLPKRLKLQVKGDD</sequence>
<evidence type="ECO:0000256" key="6">
    <source>
        <dbReference type="ARBA" id="ARBA00023054"/>
    </source>
</evidence>
<evidence type="ECO:0000256" key="8">
    <source>
        <dbReference type="ARBA" id="ARBA00023242"/>
    </source>
</evidence>
<keyword evidence="12" id="KW-1185">Reference proteome</keyword>
<evidence type="ECO:0000256" key="4">
    <source>
        <dbReference type="ARBA" id="ARBA00022853"/>
    </source>
</evidence>
<evidence type="ECO:0000256" key="5">
    <source>
        <dbReference type="ARBA" id="ARBA00023015"/>
    </source>
</evidence>
<keyword evidence="7 9" id="KW-0804">Transcription</keyword>
<accession>A0ABR1EY96</accession>